<dbReference type="PANTHER" id="PTHR30619">
    <property type="entry name" value="DNA INTERNALIZATION/COMPETENCE PROTEIN COMEC/REC2"/>
    <property type="match status" value="1"/>
</dbReference>
<reference evidence="3" key="2">
    <citation type="journal article" date="2021" name="PeerJ">
        <title>Extensive microbial diversity within the chicken gut microbiome revealed by metagenomics and culture.</title>
        <authorList>
            <person name="Gilroy R."/>
            <person name="Ravi A."/>
            <person name="Getino M."/>
            <person name="Pursley I."/>
            <person name="Horton D.L."/>
            <person name="Alikhan N.F."/>
            <person name="Baker D."/>
            <person name="Gharbi K."/>
            <person name="Hall N."/>
            <person name="Watson M."/>
            <person name="Adriaenssens E.M."/>
            <person name="Foster-Nyarko E."/>
            <person name="Jarju S."/>
            <person name="Secka A."/>
            <person name="Antonio M."/>
            <person name="Oren A."/>
            <person name="Chaudhuri R.R."/>
            <person name="La Ragione R."/>
            <person name="Hildebrand F."/>
            <person name="Pallen M.J."/>
        </authorList>
    </citation>
    <scope>NUCLEOTIDE SEQUENCE</scope>
    <source>
        <strain evidence="3">CHK193-30670</strain>
    </source>
</reference>
<dbReference type="InterPro" id="IPR035681">
    <property type="entry name" value="ComA-like_MBL"/>
</dbReference>
<proteinExistence type="predicted"/>
<keyword evidence="1" id="KW-0812">Transmembrane</keyword>
<accession>A0A9D1IR10</accession>
<dbReference type="InterPro" id="IPR036866">
    <property type="entry name" value="RibonucZ/Hydroxyglut_hydro"/>
</dbReference>
<dbReference type="EMBL" id="DVMT01000036">
    <property type="protein sequence ID" value="HIU40379.1"/>
    <property type="molecule type" value="Genomic_DNA"/>
</dbReference>
<sequence length="303" mass="33526">MKNEKKIRKIISIIIGIIIVLFILLNGDFISNATASVSNINNSNENNNVDGSLSVHFIDVGQGDCIYINQGEYNMLIDAGNNEDGEKLVSYLKSLNVNGFDYVIGTHPHEDHIGGMDDIINNFEIENYYMPDKLSTTKTFEDVLDALDAKDLSYNVPKIDDEFKLGDATFKVIYSGDDTNDINDSSIVLKMTYGDNSFLFTGDATSNVEEIILNKDIKSDVLKVAHHGSSYSSTTEFLDKVNPKYAVISVGKNNSYNHPASITLQKLSNRDIKVYRTDLDGTIIFTSDGTNLSVQTNKTDTNG</sequence>
<organism evidence="3 4">
    <name type="scientific">Candidatus Aphodocola excrementigallinarum</name>
    <dbReference type="NCBI Taxonomy" id="2840670"/>
    <lineage>
        <taxon>Bacteria</taxon>
        <taxon>Bacillati</taxon>
        <taxon>Bacillota</taxon>
        <taxon>Bacilli</taxon>
        <taxon>Candidatus Aphodocola</taxon>
    </lineage>
</organism>
<dbReference type="PANTHER" id="PTHR30619:SF7">
    <property type="entry name" value="BETA-LACTAMASE DOMAIN PROTEIN"/>
    <property type="match status" value="1"/>
</dbReference>
<feature type="domain" description="Metallo-beta-lactamase" evidence="2">
    <location>
        <begin position="62"/>
        <end position="252"/>
    </location>
</feature>
<dbReference type="SMART" id="SM00849">
    <property type="entry name" value="Lactamase_B"/>
    <property type="match status" value="1"/>
</dbReference>
<evidence type="ECO:0000259" key="2">
    <source>
        <dbReference type="SMART" id="SM00849"/>
    </source>
</evidence>
<dbReference type="Gene3D" id="3.60.15.10">
    <property type="entry name" value="Ribonuclease Z/Hydroxyacylglutathione hydrolase-like"/>
    <property type="match status" value="1"/>
</dbReference>
<gene>
    <name evidence="3" type="ORF">IAB68_03680</name>
</gene>
<keyword evidence="1" id="KW-1133">Transmembrane helix</keyword>
<dbReference type="Proteomes" id="UP000824074">
    <property type="component" value="Unassembled WGS sequence"/>
</dbReference>
<reference evidence="3" key="1">
    <citation type="submission" date="2020-10" db="EMBL/GenBank/DDBJ databases">
        <authorList>
            <person name="Gilroy R."/>
        </authorList>
    </citation>
    <scope>NUCLEOTIDE SEQUENCE</scope>
    <source>
        <strain evidence="3">CHK193-30670</strain>
    </source>
</reference>
<protein>
    <submittedName>
        <fullName evidence="3">MBL fold metallo-hydrolase</fullName>
    </submittedName>
</protein>
<feature type="transmembrane region" description="Helical" evidence="1">
    <location>
        <begin position="7"/>
        <end position="25"/>
    </location>
</feature>
<keyword evidence="1" id="KW-0472">Membrane</keyword>
<evidence type="ECO:0000313" key="3">
    <source>
        <dbReference type="EMBL" id="HIU40379.1"/>
    </source>
</evidence>
<dbReference type="AlphaFoldDB" id="A0A9D1IR10"/>
<evidence type="ECO:0000313" key="4">
    <source>
        <dbReference type="Proteomes" id="UP000824074"/>
    </source>
</evidence>
<evidence type="ECO:0000256" key="1">
    <source>
        <dbReference type="SAM" id="Phobius"/>
    </source>
</evidence>
<name>A0A9D1IR10_9FIRM</name>
<dbReference type="SUPFAM" id="SSF56281">
    <property type="entry name" value="Metallo-hydrolase/oxidoreductase"/>
    <property type="match status" value="1"/>
</dbReference>
<dbReference type="Pfam" id="PF00753">
    <property type="entry name" value="Lactamase_B"/>
    <property type="match status" value="1"/>
</dbReference>
<dbReference type="InterPro" id="IPR052159">
    <property type="entry name" value="Competence_DNA_uptake"/>
</dbReference>
<dbReference type="InterPro" id="IPR001279">
    <property type="entry name" value="Metallo-B-lactamas"/>
</dbReference>
<dbReference type="CDD" id="cd07731">
    <property type="entry name" value="ComA-like_MBL-fold"/>
    <property type="match status" value="1"/>
</dbReference>
<comment type="caution">
    <text evidence="3">The sequence shown here is derived from an EMBL/GenBank/DDBJ whole genome shotgun (WGS) entry which is preliminary data.</text>
</comment>